<protein>
    <submittedName>
        <fullName evidence="2">HTH_48 domain-containing protein</fullName>
    </submittedName>
</protein>
<evidence type="ECO:0000256" key="1">
    <source>
        <dbReference type="SAM" id="MobiDB-lite"/>
    </source>
</evidence>
<feature type="compositionally biased region" description="Basic and acidic residues" evidence="1">
    <location>
        <begin position="49"/>
        <end position="81"/>
    </location>
</feature>
<evidence type="ECO:0000313" key="2">
    <source>
        <dbReference type="EnsemblMetazoa" id="CJA15534a.1"/>
    </source>
</evidence>
<dbReference type="EnsemblMetazoa" id="CJA15534a.1">
    <property type="protein sequence ID" value="CJA15534a.1"/>
    <property type="gene ID" value="WBGene00134738"/>
</dbReference>
<reference evidence="2" key="2">
    <citation type="submission" date="2022-06" db="UniProtKB">
        <authorList>
            <consortium name="EnsemblMetazoa"/>
        </authorList>
    </citation>
    <scope>IDENTIFICATION</scope>
    <source>
        <strain evidence="2">DF5081</strain>
    </source>
</reference>
<feature type="region of interest" description="Disordered" evidence="1">
    <location>
        <begin position="48"/>
        <end position="119"/>
    </location>
</feature>
<dbReference type="Proteomes" id="UP000005237">
    <property type="component" value="Unassembled WGS sequence"/>
</dbReference>
<evidence type="ECO:0000313" key="3">
    <source>
        <dbReference type="Proteomes" id="UP000005237"/>
    </source>
</evidence>
<accession>A0A8R1I2W1</accession>
<reference evidence="3" key="1">
    <citation type="submission" date="2010-08" db="EMBL/GenBank/DDBJ databases">
        <authorList>
            <consortium name="Caenorhabditis japonica Sequencing Consortium"/>
            <person name="Wilson R.K."/>
        </authorList>
    </citation>
    <scope>NUCLEOTIDE SEQUENCE [LARGE SCALE GENOMIC DNA]</scope>
    <source>
        <strain evidence="3">DF5081</strain>
    </source>
</reference>
<keyword evidence="3" id="KW-1185">Reference proteome</keyword>
<sequence length="131" mass="14742">MVYFSIGLVTVTFGMFLVICEKKKKVEQIETKGSMKNNANVQGNIIKAHNPEHEEKKVQLQKCDTPKKNEMKGKIKGDKKQQNVAAGAKNANDGLVTFGNKDMIQERNPEAMTKSKRKKAIMALETQEEFV</sequence>
<organism evidence="2 3">
    <name type="scientific">Caenorhabditis japonica</name>
    <dbReference type="NCBI Taxonomy" id="281687"/>
    <lineage>
        <taxon>Eukaryota</taxon>
        <taxon>Metazoa</taxon>
        <taxon>Ecdysozoa</taxon>
        <taxon>Nematoda</taxon>
        <taxon>Chromadorea</taxon>
        <taxon>Rhabditida</taxon>
        <taxon>Rhabditina</taxon>
        <taxon>Rhabditomorpha</taxon>
        <taxon>Rhabditoidea</taxon>
        <taxon>Rhabditidae</taxon>
        <taxon>Peloderinae</taxon>
        <taxon>Caenorhabditis</taxon>
    </lineage>
</organism>
<dbReference type="AlphaFoldDB" id="A0A8R1I2W1"/>
<name>A0A8R1I2W1_CAEJA</name>
<proteinExistence type="predicted"/>